<sequence length="104" mass="12253">MRNTNTETASNDPAPPAKKNFKGSCQHQYSISSQIIKQKSFRSRLSLYSYRITVISTLSSSDYIQFIKTRLKTEVIHHFHSIWKASTWRYLYLKQHAEENIKNK</sequence>
<proteinExistence type="predicted"/>
<reference evidence="2" key="1">
    <citation type="submission" date="2020-06" db="EMBL/GenBank/DDBJ databases">
        <title>WGS assembly of Ceratodon purpureus strain R40.</title>
        <authorList>
            <person name="Carey S.B."/>
            <person name="Jenkins J."/>
            <person name="Shu S."/>
            <person name="Lovell J.T."/>
            <person name="Sreedasyam A."/>
            <person name="Maumus F."/>
            <person name="Tiley G.P."/>
            <person name="Fernandez-Pozo N."/>
            <person name="Barry K."/>
            <person name="Chen C."/>
            <person name="Wang M."/>
            <person name="Lipzen A."/>
            <person name="Daum C."/>
            <person name="Saski C.A."/>
            <person name="Payton A.C."/>
            <person name="Mcbreen J.C."/>
            <person name="Conrad R.E."/>
            <person name="Kollar L.M."/>
            <person name="Olsson S."/>
            <person name="Huttunen S."/>
            <person name="Landis J.B."/>
            <person name="Wickett N.J."/>
            <person name="Johnson M.G."/>
            <person name="Rensing S.A."/>
            <person name="Grimwood J."/>
            <person name="Schmutz J."/>
            <person name="Mcdaniel S.F."/>
        </authorList>
    </citation>
    <scope>NUCLEOTIDE SEQUENCE</scope>
    <source>
        <strain evidence="2">R40</strain>
    </source>
</reference>
<evidence type="ECO:0000256" key="1">
    <source>
        <dbReference type="SAM" id="MobiDB-lite"/>
    </source>
</evidence>
<dbReference type="AlphaFoldDB" id="A0A8T0HLF9"/>
<comment type="caution">
    <text evidence="2">The sequence shown here is derived from an EMBL/GenBank/DDBJ whole genome shotgun (WGS) entry which is preliminary data.</text>
</comment>
<evidence type="ECO:0000313" key="2">
    <source>
        <dbReference type="EMBL" id="KAG0571670.1"/>
    </source>
</evidence>
<protein>
    <submittedName>
        <fullName evidence="2">Uncharacterized protein</fullName>
    </submittedName>
</protein>
<feature type="region of interest" description="Disordered" evidence="1">
    <location>
        <begin position="1"/>
        <end position="23"/>
    </location>
</feature>
<feature type="compositionally biased region" description="Polar residues" evidence="1">
    <location>
        <begin position="1"/>
        <end position="11"/>
    </location>
</feature>
<evidence type="ECO:0000313" key="3">
    <source>
        <dbReference type="Proteomes" id="UP000822688"/>
    </source>
</evidence>
<name>A0A8T0HLF9_CERPU</name>
<dbReference type="EMBL" id="CM026426">
    <property type="protein sequence ID" value="KAG0571670.1"/>
    <property type="molecule type" value="Genomic_DNA"/>
</dbReference>
<dbReference type="Proteomes" id="UP000822688">
    <property type="component" value="Chromosome V"/>
</dbReference>
<keyword evidence="3" id="KW-1185">Reference proteome</keyword>
<organism evidence="2 3">
    <name type="scientific">Ceratodon purpureus</name>
    <name type="common">Fire moss</name>
    <name type="synonym">Dicranum purpureum</name>
    <dbReference type="NCBI Taxonomy" id="3225"/>
    <lineage>
        <taxon>Eukaryota</taxon>
        <taxon>Viridiplantae</taxon>
        <taxon>Streptophyta</taxon>
        <taxon>Embryophyta</taxon>
        <taxon>Bryophyta</taxon>
        <taxon>Bryophytina</taxon>
        <taxon>Bryopsida</taxon>
        <taxon>Dicranidae</taxon>
        <taxon>Pseudoditrichales</taxon>
        <taxon>Ditrichaceae</taxon>
        <taxon>Ceratodon</taxon>
    </lineage>
</organism>
<gene>
    <name evidence="2" type="ORF">KC19_VG032700</name>
</gene>
<accession>A0A8T0HLF9</accession>